<evidence type="ECO:0000256" key="1">
    <source>
        <dbReference type="ARBA" id="ARBA00023002"/>
    </source>
</evidence>
<dbReference type="EMBL" id="FUWU01000008">
    <property type="protein sequence ID" value="SJZ47209.1"/>
    <property type="molecule type" value="Genomic_DNA"/>
</dbReference>
<protein>
    <submittedName>
        <fullName evidence="2">Uncharacterized protein</fullName>
    </submittedName>
</protein>
<dbReference type="STRING" id="28122.SAMN02745108_00674"/>
<reference evidence="2 3" key="1">
    <citation type="submission" date="2017-02" db="EMBL/GenBank/DDBJ databases">
        <authorList>
            <person name="Peterson S.W."/>
        </authorList>
    </citation>
    <scope>NUCLEOTIDE SEQUENCE [LARGE SCALE GENOMIC DNA]</scope>
    <source>
        <strain evidence="2 3">ATCC 43854</strain>
    </source>
</reference>
<dbReference type="SUPFAM" id="SSF53323">
    <property type="entry name" value="Pyruvate-ferredoxin oxidoreductase, PFOR, domain III"/>
    <property type="match status" value="1"/>
</dbReference>
<proteinExistence type="predicted"/>
<organism evidence="2 3">
    <name type="scientific">Fibrobacter intestinalis</name>
    <dbReference type="NCBI Taxonomy" id="28122"/>
    <lineage>
        <taxon>Bacteria</taxon>
        <taxon>Pseudomonadati</taxon>
        <taxon>Fibrobacterota</taxon>
        <taxon>Fibrobacteria</taxon>
        <taxon>Fibrobacterales</taxon>
        <taxon>Fibrobacteraceae</taxon>
        <taxon>Fibrobacter</taxon>
    </lineage>
</organism>
<dbReference type="AlphaFoldDB" id="A0A1T4KXQ2"/>
<keyword evidence="1" id="KW-0560">Oxidoreductase</keyword>
<gene>
    <name evidence="2" type="ORF">SAMN02745108_00674</name>
</gene>
<dbReference type="Gene3D" id="3.40.920.10">
    <property type="entry name" value="Pyruvate-ferredoxin oxidoreductase, PFOR, domain III"/>
    <property type="match status" value="1"/>
</dbReference>
<dbReference type="InterPro" id="IPR002869">
    <property type="entry name" value="Pyrv_flavodox_OxRed_cen"/>
</dbReference>
<accession>A0A1T4KXQ2</accession>
<evidence type="ECO:0000313" key="2">
    <source>
        <dbReference type="EMBL" id="SJZ47209.1"/>
    </source>
</evidence>
<dbReference type="GO" id="GO:0016491">
    <property type="term" value="F:oxidoreductase activity"/>
    <property type="evidence" value="ECO:0007669"/>
    <property type="project" value="UniProtKB-KW"/>
</dbReference>
<dbReference type="Proteomes" id="UP000190449">
    <property type="component" value="Unassembled WGS sequence"/>
</dbReference>
<name>A0A1T4KXQ2_9BACT</name>
<evidence type="ECO:0000313" key="3">
    <source>
        <dbReference type="Proteomes" id="UP000190449"/>
    </source>
</evidence>
<sequence>MTTSHLRFGKSIIDAPYLIKENQADFVACHHTPHLESVDMLKYAVSDYGITVSKKRDCLKLKGERVYLIVGMKQRGHRQKDFYLWCYTQVEEIEAFENENYGVYGTDFICKKPIRLNDLPGFEHFAKHTMGSFAYGLQNAINDPFSQVLMNDKLYASMEKYNQKALRWLADFEDGLEDSDLWLTNKDGRNHPSWFIFEMEPNTSTAYLRVRAISCLWNKKFFIEQFKIFCKRFPEVQTLCIPVAENDEQTDEIAYKAYDIAKKFSNLKVRFYIP</sequence>